<gene>
    <name evidence="10" type="ORF">CLF_100263</name>
</gene>
<reference key="2">
    <citation type="submission" date="2011-10" db="EMBL/GenBank/DDBJ databases">
        <title>The genome and transcriptome sequence of Clonorchis sinensis provide insights into the carcinogenic liver fluke.</title>
        <authorList>
            <person name="Wang X."/>
            <person name="Huang Y."/>
            <person name="Chen W."/>
            <person name="Liu H."/>
            <person name="Guo L."/>
            <person name="Chen Y."/>
            <person name="Luo F."/>
            <person name="Zhou W."/>
            <person name="Sun J."/>
            <person name="Mao Q."/>
            <person name="Liang P."/>
            <person name="Zhou C."/>
            <person name="Tian Y."/>
            <person name="Men J."/>
            <person name="Lv X."/>
            <person name="Huang L."/>
            <person name="Zhou J."/>
            <person name="Hu Y."/>
            <person name="Li R."/>
            <person name="Zhang F."/>
            <person name="Lei H."/>
            <person name="Li X."/>
            <person name="Hu X."/>
            <person name="Liang C."/>
            <person name="Xu J."/>
            <person name="Wu Z."/>
            <person name="Yu X."/>
        </authorList>
    </citation>
    <scope>NUCLEOTIDE SEQUENCE</scope>
    <source>
        <strain>Henan</strain>
    </source>
</reference>
<evidence type="ECO:0000256" key="5">
    <source>
        <dbReference type="ARBA" id="ARBA00022737"/>
    </source>
</evidence>
<feature type="compositionally biased region" description="Polar residues" evidence="8">
    <location>
        <begin position="368"/>
        <end position="390"/>
    </location>
</feature>
<keyword evidence="5" id="KW-0677">Repeat</keyword>
<dbReference type="PANTHER" id="PTHR18849">
    <property type="entry name" value="LEUCINE RICH REPEAT PROTEIN"/>
    <property type="match status" value="1"/>
</dbReference>
<dbReference type="InterPro" id="IPR032675">
    <property type="entry name" value="LRR_dom_sf"/>
</dbReference>
<keyword evidence="11" id="KW-1185">Reference proteome</keyword>
<dbReference type="SMART" id="SM00446">
    <property type="entry name" value="LRRcap"/>
    <property type="match status" value="1"/>
</dbReference>
<dbReference type="GO" id="GO:0036158">
    <property type="term" value="P:outer dynein arm assembly"/>
    <property type="evidence" value="ECO:0007669"/>
    <property type="project" value="TreeGrafter"/>
</dbReference>
<sequence length="405" mass="46493">MTLLRTPTFRAHVITKKELSGLVHVAYLTGNPCVDYPHYREFVIATLPQLQKLDGSDITKSERILALQVLEQIRPTILNCEKAYRERRTKERAAATERRQVHEERLAACNGDIDPVVNEFWQEKVPFTPESRIETHEYIQLQEKAKSKKTGDKENGKSKRKPVRLFSDSGRPFNVNEPKVNFSLTEQKVDNEDSFLLDVSVYRVLDVGPQWTRYWYRPARRRYLASTDIKRNGTDKSDVKNLDLHSRHMDTSMVDCDVQPTYVRVTMKGKILQLALPEEVKPDKSHAKRSQTTGHLVVTMPKVDQVIRSQYMAKENKDVVRRQAAQHEKASTEDAKFGTVKETSAVLLDLETAKPSTPAWKSIIKNPASETNNYRSARDAQNQKQLQERPNSPDFIDCPDVPPLI</sequence>
<evidence type="ECO:0000256" key="6">
    <source>
        <dbReference type="ARBA" id="ARBA00023069"/>
    </source>
</evidence>
<feature type="compositionally biased region" description="Basic and acidic residues" evidence="8">
    <location>
        <begin position="142"/>
        <end position="157"/>
    </location>
</feature>
<comment type="subcellular location">
    <subcellularLocation>
        <location evidence="1">Cell projection</location>
        <location evidence="1">Cilium</location>
    </subcellularLocation>
    <subcellularLocation>
        <location evidence="2">Cytoplasm</location>
    </subcellularLocation>
</comment>
<keyword evidence="3" id="KW-0963">Cytoplasm</keyword>
<organism evidence="10 11">
    <name type="scientific">Clonorchis sinensis</name>
    <name type="common">Chinese liver fluke</name>
    <dbReference type="NCBI Taxonomy" id="79923"/>
    <lineage>
        <taxon>Eukaryota</taxon>
        <taxon>Metazoa</taxon>
        <taxon>Spiralia</taxon>
        <taxon>Lophotrochozoa</taxon>
        <taxon>Platyhelminthes</taxon>
        <taxon>Trematoda</taxon>
        <taxon>Digenea</taxon>
        <taxon>Opisthorchiida</taxon>
        <taxon>Opisthorchiata</taxon>
        <taxon>Opisthorchiidae</taxon>
        <taxon>Clonorchis</taxon>
    </lineage>
</organism>
<dbReference type="Pfam" id="PF23602">
    <property type="entry name" value="CS_DNAAF11_C"/>
    <property type="match status" value="2"/>
</dbReference>
<feature type="region of interest" description="Disordered" evidence="8">
    <location>
        <begin position="142"/>
        <end position="172"/>
    </location>
</feature>
<name>G7Y326_CLOSI</name>
<dbReference type="Proteomes" id="UP000008909">
    <property type="component" value="Unassembled WGS sequence"/>
</dbReference>
<dbReference type="SUPFAM" id="SSF52058">
    <property type="entry name" value="L domain-like"/>
    <property type="match status" value="1"/>
</dbReference>
<evidence type="ECO:0000256" key="2">
    <source>
        <dbReference type="ARBA" id="ARBA00004496"/>
    </source>
</evidence>
<proteinExistence type="predicted"/>
<feature type="region of interest" description="Disordered" evidence="8">
    <location>
        <begin position="361"/>
        <end position="405"/>
    </location>
</feature>
<keyword evidence="7" id="KW-0966">Cell projection</keyword>
<reference evidence="10" key="1">
    <citation type="journal article" date="2011" name="Genome Biol.">
        <title>The draft genome of the carcinogenic human liver fluke Clonorchis sinensis.</title>
        <authorList>
            <person name="Wang X."/>
            <person name="Chen W."/>
            <person name="Huang Y."/>
            <person name="Sun J."/>
            <person name="Men J."/>
            <person name="Liu H."/>
            <person name="Luo F."/>
            <person name="Guo L."/>
            <person name="Lv X."/>
            <person name="Deng C."/>
            <person name="Zhou C."/>
            <person name="Fan Y."/>
            <person name="Li X."/>
            <person name="Huang L."/>
            <person name="Hu Y."/>
            <person name="Liang C."/>
            <person name="Hu X."/>
            <person name="Xu J."/>
            <person name="Yu X."/>
        </authorList>
    </citation>
    <scope>NUCLEOTIDE SEQUENCE [LARGE SCALE GENOMIC DNA]</scope>
    <source>
        <strain evidence="10">Henan</strain>
    </source>
</reference>
<evidence type="ECO:0000256" key="1">
    <source>
        <dbReference type="ARBA" id="ARBA00004138"/>
    </source>
</evidence>
<dbReference type="GO" id="GO:0005737">
    <property type="term" value="C:cytoplasm"/>
    <property type="evidence" value="ECO:0007669"/>
    <property type="project" value="UniProtKB-SubCell"/>
</dbReference>
<dbReference type="CDD" id="cd00298">
    <property type="entry name" value="ACD_sHsps_p23-like"/>
    <property type="match status" value="1"/>
</dbReference>
<protein>
    <submittedName>
        <fullName evidence="10">Leucine-rich repeat-containing protein 6</fullName>
    </submittedName>
</protein>
<dbReference type="PANTHER" id="PTHR18849:SF0">
    <property type="entry name" value="CILIA- AND FLAGELLA-ASSOCIATED PROTEIN 410-RELATED"/>
    <property type="match status" value="1"/>
</dbReference>
<dbReference type="AlphaFoldDB" id="G7Y326"/>
<feature type="domain" description="U2A'/phosphoprotein 32 family A C-terminal" evidence="9">
    <location>
        <begin position="36"/>
        <end position="54"/>
    </location>
</feature>
<evidence type="ECO:0000256" key="7">
    <source>
        <dbReference type="ARBA" id="ARBA00023273"/>
    </source>
</evidence>
<evidence type="ECO:0000313" key="11">
    <source>
        <dbReference type="Proteomes" id="UP000008909"/>
    </source>
</evidence>
<dbReference type="EMBL" id="DF142835">
    <property type="protein sequence ID" value="GAA47358.1"/>
    <property type="molecule type" value="Genomic_DNA"/>
</dbReference>
<dbReference type="GO" id="GO:0042995">
    <property type="term" value="C:cell projection"/>
    <property type="evidence" value="ECO:0007669"/>
    <property type="project" value="UniProtKB-SubCell"/>
</dbReference>
<accession>G7Y326</accession>
<evidence type="ECO:0000256" key="8">
    <source>
        <dbReference type="SAM" id="MobiDB-lite"/>
    </source>
</evidence>
<evidence type="ECO:0000256" key="4">
    <source>
        <dbReference type="ARBA" id="ARBA00022614"/>
    </source>
</evidence>
<dbReference type="Gene3D" id="3.80.10.10">
    <property type="entry name" value="Ribonuclease Inhibitor"/>
    <property type="match status" value="1"/>
</dbReference>
<keyword evidence="6" id="KW-0969">Cilium</keyword>
<dbReference type="InterPro" id="IPR056496">
    <property type="entry name" value="CS_DNAAF11_C"/>
</dbReference>
<evidence type="ECO:0000259" key="9">
    <source>
        <dbReference type="SMART" id="SM00446"/>
    </source>
</evidence>
<evidence type="ECO:0000313" key="10">
    <source>
        <dbReference type="EMBL" id="GAA47358.1"/>
    </source>
</evidence>
<keyword evidence="4" id="KW-0433">Leucine-rich repeat</keyword>
<evidence type="ECO:0000256" key="3">
    <source>
        <dbReference type="ARBA" id="ARBA00022490"/>
    </source>
</evidence>
<dbReference type="InterPro" id="IPR003603">
    <property type="entry name" value="U2A'_phosphoprotein32A_C"/>
</dbReference>